<keyword evidence="2" id="KW-1185">Reference proteome</keyword>
<name>A0A5C8PA70_9HYPH</name>
<evidence type="ECO:0000313" key="1">
    <source>
        <dbReference type="EMBL" id="TXL70128.1"/>
    </source>
</evidence>
<comment type="caution">
    <text evidence="1">The sequence shown here is derived from an EMBL/GenBank/DDBJ whole genome shotgun (WGS) entry which is preliminary data.</text>
</comment>
<dbReference type="Proteomes" id="UP000321638">
    <property type="component" value="Unassembled WGS sequence"/>
</dbReference>
<evidence type="ECO:0000313" key="2">
    <source>
        <dbReference type="Proteomes" id="UP000321638"/>
    </source>
</evidence>
<proteinExistence type="predicted"/>
<dbReference type="RefSeq" id="WP_178134054.1">
    <property type="nucleotide sequence ID" value="NZ_VDUZ01000065.1"/>
</dbReference>
<gene>
    <name evidence="1" type="ORF">FHP25_36000</name>
</gene>
<reference evidence="1 2" key="1">
    <citation type="submission" date="2019-06" db="EMBL/GenBank/DDBJ databases">
        <title>New taxonomy in bacterial strain CC-CFT640, isolated from vineyard.</title>
        <authorList>
            <person name="Lin S.-Y."/>
            <person name="Tsai C.-F."/>
            <person name="Young C.-C."/>
        </authorList>
    </citation>
    <scope>NUCLEOTIDE SEQUENCE [LARGE SCALE GENOMIC DNA]</scope>
    <source>
        <strain evidence="1 2">CC-CFT640</strain>
    </source>
</reference>
<sequence>MAYYGGTTMTRAEFRACVEAHLQSSGESATAFGRRALNDPGFVFDLRRGRDTTLSVVERVQQAIADWVPSTPAPVAAAPAAQAAG</sequence>
<protein>
    <submittedName>
        <fullName evidence="1">Uncharacterized protein</fullName>
    </submittedName>
</protein>
<dbReference type="AlphaFoldDB" id="A0A5C8PA70"/>
<accession>A0A5C8PA70</accession>
<organism evidence="1 2">
    <name type="scientific">Vineibacter terrae</name>
    <dbReference type="NCBI Taxonomy" id="2586908"/>
    <lineage>
        <taxon>Bacteria</taxon>
        <taxon>Pseudomonadati</taxon>
        <taxon>Pseudomonadota</taxon>
        <taxon>Alphaproteobacteria</taxon>
        <taxon>Hyphomicrobiales</taxon>
        <taxon>Vineibacter</taxon>
    </lineage>
</organism>
<dbReference type="EMBL" id="VDUZ01000065">
    <property type="protein sequence ID" value="TXL70128.1"/>
    <property type="molecule type" value="Genomic_DNA"/>
</dbReference>